<proteinExistence type="predicted"/>
<dbReference type="PANTHER" id="PTHR43464:SF19">
    <property type="entry name" value="UBIQUINONE BIOSYNTHESIS O-METHYLTRANSFERASE, MITOCHONDRIAL"/>
    <property type="match status" value="1"/>
</dbReference>
<dbReference type="RefSeq" id="WP_053401533.1">
    <property type="nucleotide sequence ID" value="NZ_LILC01000013.1"/>
</dbReference>
<dbReference type="GO" id="GO:0032259">
    <property type="term" value="P:methylation"/>
    <property type="evidence" value="ECO:0007669"/>
    <property type="project" value="UniProtKB-KW"/>
</dbReference>
<evidence type="ECO:0000313" key="5">
    <source>
        <dbReference type="EMBL" id="KOO46442.1"/>
    </source>
</evidence>
<keyword evidence="1 5" id="KW-0489">Methyltransferase</keyword>
<dbReference type="GO" id="GO:0008168">
    <property type="term" value="F:methyltransferase activity"/>
    <property type="evidence" value="ECO:0007669"/>
    <property type="project" value="UniProtKB-KW"/>
</dbReference>
<dbReference type="CDD" id="cd02440">
    <property type="entry name" value="AdoMet_MTases"/>
    <property type="match status" value="1"/>
</dbReference>
<organism evidence="5 6">
    <name type="scientific">Priestia koreensis</name>
    <dbReference type="NCBI Taxonomy" id="284581"/>
    <lineage>
        <taxon>Bacteria</taxon>
        <taxon>Bacillati</taxon>
        <taxon>Bacillota</taxon>
        <taxon>Bacilli</taxon>
        <taxon>Bacillales</taxon>
        <taxon>Bacillaceae</taxon>
        <taxon>Priestia</taxon>
    </lineage>
</organism>
<evidence type="ECO:0000256" key="1">
    <source>
        <dbReference type="ARBA" id="ARBA00022603"/>
    </source>
</evidence>
<keyword evidence="6" id="KW-1185">Reference proteome</keyword>
<feature type="domain" description="Methyltransferase" evidence="4">
    <location>
        <begin position="62"/>
        <end position="156"/>
    </location>
</feature>
<comment type="caution">
    <text evidence="5">The sequence shown here is derived from an EMBL/GenBank/DDBJ whole genome shotgun (WGS) entry which is preliminary data.</text>
</comment>
<dbReference type="SUPFAM" id="SSF53335">
    <property type="entry name" value="S-adenosyl-L-methionine-dependent methyltransferases"/>
    <property type="match status" value="1"/>
</dbReference>
<reference evidence="6" key="1">
    <citation type="submission" date="2015-08" db="EMBL/GenBank/DDBJ databases">
        <title>Fjat-14210 dsm16467.</title>
        <authorList>
            <person name="Liu B."/>
            <person name="Wang J."/>
            <person name="Zhu Y."/>
            <person name="Liu G."/>
            <person name="Chen Q."/>
            <person name="Chen Z."/>
            <person name="Lan J."/>
            <person name="Che J."/>
            <person name="Ge C."/>
            <person name="Shi H."/>
            <person name="Pan Z."/>
            <person name="Liu X."/>
        </authorList>
    </citation>
    <scope>NUCLEOTIDE SEQUENCE [LARGE SCALE GENOMIC DNA]</scope>
    <source>
        <strain evidence="6">DSM 16467</strain>
    </source>
</reference>
<evidence type="ECO:0000313" key="6">
    <source>
        <dbReference type="Proteomes" id="UP000037558"/>
    </source>
</evidence>
<sequence length="235" mass="26564">MKNTIDCYSDVLEMLDSLLRDPEPFREDFYTDRTKPIPIFTDYPDETLVSYMKSLNVTGRKVLDIGCGAGRNALFLASQGFEVDAIDLSSTSIQWAKERADERKLSIRFVHGNLFETALCTDAYDFIYDSGCFHYLAPHRRITYTKLVTRLLKTGGHFGITCFVPEGKFGGSTLSDWQVYELRTLQGGLGYTKERLIDIFNQLQLIDARAMNDVSDGEKLFGSSDLLSALFIKAN</sequence>
<dbReference type="STRING" id="284581.AMD01_11475"/>
<evidence type="ECO:0000259" key="4">
    <source>
        <dbReference type="Pfam" id="PF13649"/>
    </source>
</evidence>
<dbReference type="Pfam" id="PF13649">
    <property type="entry name" value="Methyltransf_25"/>
    <property type="match status" value="1"/>
</dbReference>
<keyword evidence="3" id="KW-0949">S-adenosyl-L-methionine</keyword>
<accession>A0A0M0L6H5</accession>
<dbReference type="InterPro" id="IPR029063">
    <property type="entry name" value="SAM-dependent_MTases_sf"/>
</dbReference>
<name>A0A0M0L6H5_9BACI</name>
<keyword evidence="2 5" id="KW-0808">Transferase</keyword>
<dbReference type="AlphaFoldDB" id="A0A0M0L6H5"/>
<dbReference type="EMBL" id="LILC01000013">
    <property type="protein sequence ID" value="KOO46442.1"/>
    <property type="molecule type" value="Genomic_DNA"/>
</dbReference>
<dbReference type="Proteomes" id="UP000037558">
    <property type="component" value="Unassembled WGS sequence"/>
</dbReference>
<dbReference type="OrthoDB" id="9804312at2"/>
<dbReference type="Gene3D" id="3.40.50.150">
    <property type="entry name" value="Vaccinia Virus protein VP39"/>
    <property type="match status" value="1"/>
</dbReference>
<evidence type="ECO:0000256" key="2">
    <source>
        <dbReference type="ARBA" id="ARBA00022679"/>
    </source>
</evidence>
<gene>
    <name evidence="5" type="ORF">AMD01_11475</name>
</gene>
<evidence type="ECO:0000256" key="3">
    <source>
        <dbReference type="ARBA" id="ARBA00022691"/>
    </source>
</evidence>
<dbReference type="PATRIC" id="fig|284581.3.peg.2409"/>
<dbReference type="InterPro" id="IPR041698">
    <property type="entry name" value="Methyltransf_25"/>
</dbReference>
<protein>
    <submittedName>
        <fullName evidence="5">Methyltransferase</fullName>
    </submittedName>
</protein>
<dbReference type="PANTHER" id="PTHR43464">
    <property type="entry name" value="METHYLTRANSFERASE"/>
    <property type="match status" value="1"/>
</dbReference>